<organism evidence="5 6">
    <name type="scientific">Kwoniella shivajii</name>
    <dbReference type="NCBI Taxonomy" id="564305"/>
    <lineage>
        <taxon>Eukaryota</taxon>
        <taxon>Fungi</taxon>
        <taxon>Dikarya</taxon>
        <taxon>Basidiomycota</taxon>
        <taxon>Agaricomycotina</taxon>
        <taxon>Tremellomycetes</taxon>
        <taxon>Tremellales</taxon>
        <taxon>Cryptococcaceae</taxon>
        <taxon>Kwoniella</taxon>
    </lineage>
</organism>
<dbReference type="Gene3D" id="3.30.230.10">
    <property type="match status" value="1"/>
</dbReference>
<keyword evidence="2" id="KW-0227">DNA damage</keyword>
<gene>
    <name evidence="5" type="ORF">IL334_004578</name>
</gene>
<dbReference type="InterPro" id="IPR037198">
    <property type="entry name" value="MutL_C_sf"/>
</dbReference>
<dbReference type="RefSeq" id="XP_062792346.1">
    <property type="nucleotide sequence ID" value="XM_062936295.1"/>
</dbReference>
<dbReference type="InterPro" id="IPR014790">
    <property type="entry name" value="MutL_C"/>
</dbReference>
<dbReference type="Proteomes" id="UP001329825">
    <property type="component" value="Chromosome 6"/>
</dbReference>
<evidence type="ECO:0000256" key="2">
    <source>
        <dbReference type="ARBA" id="ARBA00022763"/>
    </source>
</evidence>
<dbReference type="GeneID" id="87956709"/>
<reference evidence="5 6" key="1">
    <citation type="submission" date="2024-01" db="EMBL/GenBank/DDBJ databases">
        <title>Comparative genomics of Cryptococcus and Kwoniella reveals pathogenesis evolution and contrasting modes of karyotype evolution via chromosome fusion or intercentromeric recombination.</title>
        <authorList>
            <person name="Coelho M.A."/>
            <person name="David-Palma M."/>
            <person name="Shea T."/>
            <person name="Bowers K."/>
            <person name="McGinley-Smith S."/>
            <person name="Mohammad A.W."/>
            <person name="Gnirke A."/>
            <person name="Yurkov A.M."/>
            <person name="Nowrousian M."/>
            <person name="Sun S."/>
            <person name="Cuomo C.A."/>
            <person name="Heitman J."/>
        </authorList>
    </citation>
    <scope>NUCLEOTIDE SEQUENCE [LARGE SCALE GENOMIC DNA]</scope>
    <source>
        <strain evidence="5">CBS 11374</strain>
    </source>
</reference>
<dbReference type="SUPFAM" id="SSF55874">
    <property type="entry name" value="ATPase domain of HSP90 chaperone/DNA topoisomerase II/histidine kinase"/>
    <property type="match status" value="1"/>
</dbReference>
<dbReference type="InterPro" id="IPR014721">
    <property type="entry name" value="Ribsml_uS5_D2-typ_fold_subgr"/>
</dbReference>
<accession>A0ABZ1D142</accession>
<dbReference type="InterPro" id="IPR042121">
    <property type="entry name" value="MutL_C_regsub"/>
</dbReference>
<dbReference type="InterPro" id="IPR042120">
    <property type="entry name" value="MutL_C_dimsub"/>
</dbReference>
<evidence type="ECO:0000259" key="4">
    <source>
        <dbReference type="SMART" id="SM01340"/>
    </source>
</evidence>
<dbReference type="InterPro" id="IPR038973">
    <property type="entry name" value="MutL/Mlh/Pms-like"/>
</dbReference>
<dbReference type="SMART" id="SM00853">
    <property type="entry name" value="MutL_C"/>
    <property type="match status" value="1"/>
</dbReference>
<dbReference type="InterPro" id="IPR020568">
    <property type="entry name" value="Ribosomal_Su5_D2-typ_SF"/>
</dbReference>
<dbReference type="Gene3D" id="3.30.1370.100">
    <property type="entry name" value="MutL, C-terminal domain, regulatory subdomain"/>
    <property type="match status" value="2"/>
</dbReference>
<dbReference type="InterPro" id="IPR036890">
    <property type="entry name" value="HATPase_C_sf"/>
</dbReference>
<dbReference type="SMART" id="SM01340">
    <property type="entry name" value="DNA_mis_repair"/>
    <property type="match status" value="1"/>
</dbReference>
<dbReference type="EMBL" id="CP141886">
    <property type="protein sequence ID" value="WRT67606.1"/>
    <property type="molecule type" value="Genomic_DNA"/>
</dbReference>
<evidence type="ECO:0008006" key="7">
    <source>
        <dbReference type="Google" id="ProtNLM"/>
    </source>
</evidence>
<keyword evidence="6" id="KW-1185">Reference proteome</keyword>
<evidence type="ECO:0000313" key="5">
    <source>
        <dbReference type="EMBL" id="WRT67606.1"/>
    </source>
</evidence>
<dbReference type="SUPFAM" id="SSF54211">
    <property type="entry name" value="Ribosomal protein S5 domain 2-like"/>
    <property type="match status" value="1"/>
</dbReference>
<evidence type="ECO:0000256" key="1">
    <source>
        <dbReference type="ARBA" id="ARBA00006082"/>
    </source>
</evidence>
<dbReference type="PANTHER" id="PTHR10073:SF47">
    <property type="entry name" value="DNA MISMATCH REPAIR PROTEIN MLH3"/>
    <property type="match status" value="1"/>
</dbReference>
<proteinExistence type="inferred from homology"/>
<feature type="domain" description="DNA mismatch repair protein S5" evidence="4">
    <location>
        <begin position="222"/>
        <end position="362"/>
    </location>
</feature>
<comment type="similarity">
    <text evidence="1">Belongs to the DNA mismatch repair MutL/HexB family.</text>
</comment>
<dbReference type="Gene3D" id="3.30.1540.20">
    <property type="entry name" value="MutL, C-terminal domain, dimerisation subdomain"/>
    <property type="match status" value="2"/>
</dbReference>
<name>A0ABZ1D142_9TREE</name>
<dbReference type="Gene3D" id="3.30.565.10">
    <property type="entry name" value="Histidine kinase-like ATPase, C-terminal domain"/>
    <property type="match status" value="1"/>
</dbReference>
<sequence>MDRITPLPTPTTTTIRSSLIIPTFPQILSELVQNSLDANARYIDIALCLTKGEESMRVEDDGCGITQAGLRKIGKRFRTSKTLNESNLGSVDSYGYRGEALSSISALSLFTITTRPTSSETSYTKIVKSSKTLYMGIDPSRIVSLSSGTIINVKEIFHNIPVRREELSSMNGETLIRQCKKIIEVLALCRPGIGWTVWEQKDTGGRKLLLGIRSAKSSVHIFRSLYGNALVQRVQNIRVSAGTKRVDGFISLSGDFTKIHQHLYINNYPLARSDLHLAISKKFSDSRFSTYASAGDNDLEYIAGGQRRSPRRMERHPIYVLNVSMPSDEVDVSYEPQKGMLGYKDYSKVRNLILAVVDEFLKKNGFGTASTKCASLSPTKQASTCIGLHGKSPLGKDVIAPFAPSGNEWDLTRPSPLSFTVEHPSSSPILPLVLDTILPSADVSMSSATKHSLQSSRGDLRCPAIPAIPSQAFINQRRDLPTTHVNYSLIISEKPVRKSQWITDLETTLDLGVLPIACGLKRNLDILQGDNQCGSCPTEGLHSSFARPINPEPRTRMSTLDIQLTRSSLSKSYIIGQVDKKFVSVILPTPKGERALVLIDQHAADERISIENILSSLSAGFRNDNIPTTRLEIPINIVLTSSEARTLSSPENLDIFRRWGIQLSLPDLNDIQGDYVQIGVSKIPSLLSSRLGRKEGTEMIRLIRGYIPSLEADMDEIKAWIRSFANDEIAEEEEDMGEHVGKVNDGAGEDCIGRDQEVAEDPIPHEDEGIGKDIRFMPREMLELANSKACRGAIMFQDPLNRDQQIRLTTQLSDTKFPFICAHGRPSMIPLIALKGPTGMAKKLSKRDIDWSNWKHKVKGS</sequence>
<protein>
    <recommendedName>
        <fullName evidence="7">MutL C-terminal dimerisation domain-containing protein</fullName>
    </recommendedName>
</protein>
<feature type="domain" description="MutL C-terminal dimerisation" evidence="3">
    <location>
        <begin position="574"/>
        <end position="800"/>
    </location>
</feature>
<dbReference type="Pfam" id="PF08676">
    <property type="entry name" value="MutL_C"/>
    <property type="match status" value="1"/>
</dbReference>
<dbReference type="SUPFAM" id="SSF118116">
    <property type="entry name" value="DNA mismatch repair protein MutL"/>
    <property type="match status" value="2"/>
</dbReference>
<dbReference type="InterPro" id="IPR013507">
    <property type="entry name" value="DNA_mismatch_S5_2-like"/>
</dbReference>
<evidence type="ECO:0000313" key="6">
    <source>
        <dbReference type="Proteomes" id="UP001329825"/>
    </source>
</evidence>
<dbReference type="Pfam" id="PF13589">
    <property type="entry name" value="HATPase_c_3"/>
    <property type="match status" value="1"/>
</dbReference>
<dbReference type="PANTHER" id="PTHR10073">
    <property type="entry name" value="DNA MISMATCH REPAIR PROTEIN MLH, PMS, MUTL"/>
    <property type="match status" value="1"/>
</dbReference>
<evidence type="ECO:0000259" key="3">
    <source>
        <dbReference type="SMART" id="SM00853"/>
    </source>
</evidence>